<evidence type="ECO:0000256" key="3">
    <source>
        <dbReference type="ARBA" id="ARBA00006105"/>
    </source>
</evidence>
<dbReference type="Pfam" id="PF00970">
    <property type="entry name" value="FAD_binding_6"/>
    <property type="match status" value="1"/>
</dbReference>
<keyword evidence="5" id="KW-0812">Transmembrane</keyword>
<feature type="binding site" evidence="15">
    <location>
        <position position="176"/>
    </location>
    <ligand>
        <name>FAD</name>
        <dbReference type="ChEBI" id="CHEBI:57692"/>
    </ligand>
</feature>
<evidence type="ECO:0000256" key="15">
    <source>
        <dbReference type="PIRSR" id="PIRSR601834-1"/>
    </source>
</evidence>
<dbReference type="SUPFAM" id="SSF52343">
    <property type="entry name" value="Ferredoxin reductase-like, C-terminal NADP-linked domain"/>
    <property type="match status" value="1"/>
</dbReference>
<dbReference type="PRINTS" id="PR00371">
    <property type="entry name" value="FPNCR"/>
</dbReference>
<dbReference type="InterPro" id="IPR001834">
    <property type="entry name" value="CBR-like"/>
</dbReference>
<reference evidence="18" key="1">
    <citation type="journal article" date="2023" name="Mol. Phylogenet. Evol.">
        <title>Genome-scale phylogeny and comparative genomics of the fungal order Sordariales.</title>
        <authorList>
            <person name="Hensen N."/>
            <person name="Bonometti L."/>
            <person name="Westerberg I."/>
            <person name="Brannstrom I.O."/>
            <person name="Guillou S."/>
            <person name="Cros-Aarteil S."/>
            <person name="Calhoun S."/>
            <person name="Haridas S."/>
            <person name="Kuo A."/>
            <person name="Mondo S."/>
            <person name="Pangilinan J."/>
            <person name="Riley R."/>
            <person name="LaButti K."/>
            <person name="Andreopoulos B."/>
            <person name="Lipzen A."/>
            <person name="Chen C."/>
            <person name="Yan M."/>
            <person name="Daum C."/>
            <person name="Ng V."/>
            <person name="Clum A."/>
            <person name="Steindorff A."/>
            <person name="Ohm R.A."/>
            <person name="Martin F."/>
            <person name="Silar P."/>
            <person name="Natvig D.O."/>
            <person name="Lalanne C."/>
            <person name="Gautier V."/>
            <person name="Ament-Velasquez S.L."/>
            <person name="Kruys A."/>
            <person name="Hutchinson M.I."/>
            <person name="Powell A.J."/>
            <person name="Barry K."/>
            <person name="Miller A.N."/>
            <person name="Grigoriev I.V."/>
            <person name="Debuchy R."/>
            <person name="Gladieux P."/>
            <person name="Hiltunen Thoren M."/>
            <person name="Johannesson H."/>
        </authorList>
    </citation>
    <scope>NUCLEOTIDE SEQUENCE</scope>
    <source>
        <strain evidence="18">CBS 314.62</strain>
    </source>
</reference>
<dbReference type="PANTHER" id="PTHR19370:SF171">
    <property type="entry name" value="NADH-CYTOCHROME B5 REDUCTASE 2"/>
    <property type="match status" value="1"/>
</dbReference>
<evidence type="ECO:0000256" key="5">
    <source>
        <dbReference type="ARBA" id="ARBA00022692"/>
    </source>
</evidence>
<feature type="binding site" evidence="15">
    <location>
        <position position="160"/>
    </location>
    <ligand>
        <name>FAD</name>
        <dbReference type="ChEBI" id="CHEBI:57692"/>
    </ligand>
</feature>
<comment type="cofactor">
    <cofactor evidence="1 15 16">
        <name>FAD</name>
        <dbReference type="ChEBI" id="CHEBI:57692"/>
    </cofactor>
</comment>
<dbReference type="GO" id="GO:0006696">
    <property type="term" value="P:ergosterol biosynthetic process"/>
    <property type="evidence" value="ECO:0007669"/>
    <property type="project" value="TreeGrafter"/>
</dbReference>
<reference evidence="18" key="2">
    <citation type="submission" date="2023-06" db="EMBL/GenBank/DDBJ databases">
        <authorList>
            <consortium name="Lawrence Berkeley National Laboratory"/>
            <person name="Haridas S."/>
            <person name="Hensen N."/>
            <person name="Bonometti L."/>
            <person name="Westerberg I."/>
            <person name="Brannstrom I.O."/>
            <person name="Guillou S."/>
            <person name="Cros-Aarteil S."/>
            <person name="Calhoun S."/>
            <person name="Kuo A."/>
            <person name="Mondo S."/>
            <person name="Pangilinan J."/>
            <person name="Riley R."/>
            <person name="Labutti K."/>
            <person name="Andreopoulos B."/>
            <person name="Lipzen A."/>
            <person name="Chen C."/>
            <person name="Yanf M."/>
            <person name="Daum C."/>
            <person name="Ng V."/>
            <person name="Clum A."/>
            <person name="Steindorff A."/>
            <person name="Ohm R."/>
            <person name="Martin F."/>
            <person name="Silar P."/>
            <person name="Natvig D."/>
            <person name="Lalanne C."/>
            <person name="Gautier V."/>
            <person name="Ament-Velasquez S.L."/>
            <person name="Kruys A."/>
            <person name="Hutchinson M.I."/>
            <person name="Powell A.J."/>
            <person name="Barry K."/>
            <person name="Miller A.N."/>
            <person name="Grigoriev I.V."/>
            <person name="Debuchy R."/>
            <person name="Gladieux P."/>
            <person name="Thoren M.H."/>
            <person name="Johannesson H."/>
        </authorList>
    </citation>
    <scope>NUCLEOTIDE SEQUENCE</scope>
    <source>
        <strain evidence="18">CBS 314.62</strain>
    </source>
</reference>
<keyword evidence="9 16" id="KW-0560">Oxidoreductase</keyword>
<dbReference type="EMBL" id="JAULSO010000001">
    <property type="protein sequence ID" value="KAK3694777.1"/>
    <property type="molecule type" value="Genomic_DNA"/>
</dbReference>
<evidence type="ECO:0000256" key="8">
    <source>
        <dbReference type="ARBA" id="ARBA00022989"/>
    </source>
</evidence>
<name>A0AAE0XKR6_9PEZI</name>
<dbReference type="FunFam" id="3.40.50.80:FF:000009">
    <property type="entry name" value="NADH-cytochrome b5 reductase"/>
    <property type="match status" value="1"/>
</dbReference>
<evidence type="ECO:0000256" key="16">
    <source>
        <dbReference type="RuleBase" id="RU361226"/>
    </source>
</evidence>
<dbReference type="CDD" id="cd06183">
    <property type="entry name" value="cyt_b5_reduct_like"/>
    <property type="match status" value="1"/>
</dbReference>
<evidence type="ECO:0000256" key="10">
    <source>
        <dbReference type="ARBA" id="ARBA00023027"/>
    </source>
</evidence>
<dbReference type="PRINTS" id="PR00406">
    <property type="entry name" value="CYTB5RDTASE"/>
</dbReference>
<keyword evidence="11" id="KW-0496">Mitochondrion</keyword>
<feature type="binding site" evidence="15">
    <location>
        <position position="185"/>
    </location>
    <ligand>
        <name>FAD</name>
        <dbReference type="ChEBI" id="CHEBI:57692"/>
    </ligand>
</feature>
<keyword evidence="8" id="KW-1133">Transmembrane helix</keyword>
<sequence>MSLFVASRSAFRAAAPVKRQFQARRYATEQAPNPTPASPEPKSSSNTLLYLAGAVGVAGAAGYYFLSGTPAAKKAEAKVKEASGAAAVKLADVGAAKKALTGGDQGFVSLKLEDVETINHNTKRFRFKLPEDDMVSGLSTASAILTKFKPADAEKPVVRPYTPTSDEDARGYMDLIVKKYPNGPMSTHMHDMVPGQSLEIKGPLPKYPWAANKHQHIGLIAGGTGITPMFQLCRAIFNNPEDKTKVTLVVGNVSEEDILLKNELAHLENTYPQRFRAFYVLDNPPKEWAGGKGYISKELLKTVLPEPKTDNIKLFVCGPPPMMNAISGNKKSPRDQGELVGVLKELGYTPEQVYKF</sequence>
<dbReference type="EC" id="1.6.2.2" evidence="16"/>
<feature type="binding site" evidence="15">
    <location>
        <position position="178"/>
    </location>
    <ligand>
        <name>FAD</name>
        <dbReference type="ChEBI" id="CHEBI:57692"/>
    </ligand>
</feature>
<dbReference type="FunFam" id="2.40.30.10:FF:000032">
    <property type="entry name" value="NADH-cytochrome b5 reductase"/>
    <property type="match status" value="1"/>
</dbReference>
<comment type="function">
    <text evidence="13">May mediate the reduction of outer membrane cytochrome b5.</text>
</comment>
<evidence type="ECO:0000256" key="7">
    <source>
        <dbReference type="ARBA" id="ARBA00022827"/>
    </source>
</evidence>
<evidence type="ECO:0000313" key="19">
    <source>
        <dbReference type="Proteomes" id="UP001270362"/>
    </source>
</evidence>
<keyword evidence="19" id="KW-1185">Reference proteome</keyword>
<evidence type="ECO:0000256" key="4">
    <source>
        <dbReference type="ARBA" id="ARBA00022630"/>
    </source>
</evidence>
<proteinExistence type="inferred from homology"/>
<evidence type="ECO:0000256" key="14">
    <source>
        <dbReference type="ARBA" id="ARBA00047682"/>
    </source>
</evidence>
<keyword evidence="12" id="KW-0472">Membrane</keyword>
<evidence type="ECO:0000256" key="2">
    <source>
        <dbReference type="ARBA" id="ARBA00004572"/>
    </source>
</evidence>
<feature type="binding site" evidence="15">
    <location>
        <position position="161"/>
    </location>
    <ligand>
        <name>FAD</name>
        <dbReference type="ChEBI" id="CHEBI:57692"/>
    </ligand>
</feature>
<dbReference type="SUPFAM" id="SSF63380">
    <property type="entry name" value="Riboflavin synthase domain-like"/>
    <property type="match status" value="1"/>
</dbReference>
<evidence type="ECO:0000256" key="12">
    <source>
        <dbReference type="ARBA" id="ARBA00023136"/>
    </source>
</evidence>
<dbReference type="InterPro" id="IPR017938">
    <property type="entry name" value="Riboflavin_synthase-like_b-brl"/>
</dbReference>
<accession>A0AAE0XKR6</accession>
<protein>
    <recommendedName>
        <fullName evidence="16">NADH-cytochrome b5 reductase</fullName>
        <ecNumber evidence="16">1.6.2.2</ecNumber>
    </recommendedName>
</protein>
<evidence type="ECO:0000256" key="11">
    <source>
        <dbReference type="ARBA" id="ARBA00023128"/>
    </source>
</evidence>
<comment type="catalytic activity">
    <reaction evidence="14 16">
        <text>2 Fe(III)-[cytochrome b5] + NADH = 2 Fe(II)-[cytochrome b5] + NAD(+) + H(+)</text>
        <dbReference type="Rhea" id="RHEA:46680"/>
        <dbReference type="Rhea" id="RHEA-COMP:10438"/>
        <dbReference type="Rhea" id="RHEA-COMP:10439"/>
        <dbReference type="ChEBI" id="CHEBI:15378"/>
        <dbReference type="ChEBI" id="CHEBI:29033"/>
        <dbReference type="ChEBI" id="CHEBI:29034"/>
        <dbReference type="ChEBI" id="CHEBI:57540"/>
        <dbReference type="ChEBI" id="CHEBI:57945"/>
        <dbReference type="EC" id="1.6.2.2"/>
    </reaction>
</comment>
<gene>
    <name evidence="18" type="ORF">B0T22DRAFT_81413</name>
</gene>
<dbReference type="InterPro" id="IPR039261">
    <property type="entry name" value="FNR_nucleotide-bd"/>
</dbReference>
<comment type="caution">
    <text evidence="18">The sequence shown here is derived from an EMBL/GenBank/DDBJ whole genome shotgun (WGS) entry which is preliminary data.</text>
</comment>
<evidence type="ECO:0000256" key="6">
    <source>
        <dbReference type="ARBA" id="ARBA00022787"/>
    </source>
</evidence>
<dbReference type="InterPro" id="IPR001433">
    <property type="entry name" value="OxRdtase_FAD/NAD-bd"/>
</dbReference>
<comment type="subcellular location">
    <subcellularLocation>
        <location evidence="2">Mitochondrion outer membrane</location>
        <topology evidence="2">Single-pass membrane protein</topology>
    </subcellularLocation>
</comment>
<feature type="binding site" evidence="15">
    <location>
        <position position="159"/>
    </location>
    <ligand>
        <name>FAD</name>
        <dbReference type="ChEBI" id="CHEBI:57692"/>
    </ligand>
</feature>
<feature type="domain" description="FAD-binding FR-type" evidence="17">
    <location>
        <begin position="105"/>
        <end position="210"/>
    </location>
</feature>
<dbReference type="InterPro" id="IPR001709">
    <property type="entry name" value="Flavoprot_Pyr_Nucl_cyt_Rdtase"/>
</dbReference>
<comment type="similarity">
    <text evidence="3 16">Belongs to the flavoprotein pyridine nucleotide cytochrome reductase family.</text>
</comment>
<dbReference type="PROSITE" id="PS51384">
    <property type="entry name" value="FAD_FR"/>
    <property type="match status" value="1"/>
</dbReference>
<dbReference type="AlphaFoldDB" id="A0AAE0XKR6"/>
<evidence type="ECO:0000259" key="17">
    <source>
        <dbReference type="PROSITE" id="PS51384"/>
    </source>
</evidence>
<organism evidence="18 19">
    <name type="scientific">Podospora appendiculata</name>
    <dbReference type="NCBI Taxonomy" id="314037"/>
    <lineage>
        <taxon>Eukaryota</taxon>
        <taxon>Fungi</taxon>
        <taxon>Dikarya</taxon>
        <taxon>Ascomycota</taxon>
        <taxon>Pezizomycotina</taxon>
        <taxon>Sordariomycetes</taxon>
        <taxon>Sordariomycetidae</taxon>
        <taxon>Sordariales</taxon>
        <taxon>Podosporaceae</taxon>
        <taxon>Podospora</taxon>
    </lineage>
</organism>
<dbReference type="GO" id="GO:0090524">
    <property type="term" value="F:cytochrome-b5 reductase activity, acting on NADH"/>
    <property type="evidence" value="ECO:0007669"/>
    <property type="project" value="UniProtKB-EC"/>
</dbReference>
<evidence type="ECO:0000256" key="1">
    <source>
        <dbReference type="ARBA" id="ARBA00001974"/>
    </source>
</evidence>
<keyword evidence="7 15" id="KW-0274">FAD</keyword>
<evidence type="ECO:0000256" key="13">
    <source>
        <dbReference type="ARBA" id="ARBA00037464"/>
    </source>
</evidence>
<evidence type="ECO:0000313" key="18">
    <source>
        <dbReference type="EMBL" id="KAK3694777.1"/>
    </source>
</evidence>
<dbReference type="InterPro" id="IPR008333">
    <property type="entry name" value="Cbr1-like_FAD-bd_dom"/>
</dbReference>
<keyword evidence="10 16" id="KW-0520">NAD</keyword>
<evidence type="ECO:0000256" key="9">
    <source>
        <dbReference type="ARBA" id="ARBA00023002"/>
    </source>
</evidence>
<dbReference type="PANTHER" id="PTHR19370">
    <property type="entry name" value="NADH-CYTOCHROME B5 REDUCTASE"/>
    <property type="match status" value="1"/>
</dbReference>
<keyword evidence="4 15" id="KW-0285">Flavoprotein</keyword>
<keyword evidence="6" id="KW-1000">Mitochondrion outer membrane</keyword>
<feature type="binding site" evidence="15">
    <location>
        <position position="186"/>
    </location>
    <ligand>
        <name>FAD</name>
        <dbReference type="ChEBI" id="CHEBI:57692"/>
    </ligand>
</feature>
<feature type="binding site" evidence="15">
    <location>
        <position position="227"/>
    </location>
    <ligand>
        <name>FAD</name>
        <dbReference type="ChEBI" id="CHEBI:57692"/>
    </ligand>
</feature>
<dbReference type="GO" id="GO:0005741">
    <property type="term" value="C:mitochondrial outer membrane"/>
    <property type="evidence" value="ECO:0007669"/>
    <property type="project" value="UniProtKB-SubCell"/>
</dbReference>
<dbReference type="Gene3D" id="3.40.50.80">
    <property type="entry name" value="Nucleotide-binding domain of ferredoxin-NADP reductase (FNR) module"/>
    <property type="match status" value="1"/>
</dbReference>
<dbReference type="Proteomes" id="UP001270362">
    <property type="component" value="Unassembled WGS sequence"/>
</dbReference>
<dbReference type="Pfam" id="PF00175">
    <property type="entry name" value="NAD_binding_1"/>
    <property type="match status" value="1"/>
</dbReference>
<dbReference type="InterPro" id="IPR017927">
    <property type="entry name" value="FAD-bd_FR_type"/>
</dbReference>
<dbReference type="Gene3D" id="2.40.30.10">
    <property type="entry name" value="Translation factors"/>
    <property type="match status" value="1"/>
</dbReference>